<reference evidence="7" key="1">
    <citation type="submission" date="2023-03" db="EMBL/GenBank/DDBJ databases">
        <title>Massive genome expansion in bonnet fungi (Mycena s.s.) driven by repeated elements and novel gene families across ecological guilds.</title>
        <authorList>
            <consortium name="Lawrence Berkeley National Laboratory"/>
            <person name="Harder C.B."/>
            <person name="Miyauchi S."/>
            <person name="Viragh M."/>
            <person name="Kuo A."/>
            <person name="Thoen E."/>
            <person name="Andreopoulos B."/>
            <person name="Lu D."/>
            <person name="Skrede I."/>
            <person name="Drula E."/>
            <person name="Henrissat B."/>
            <person name="Morin E."/>
            <person name="Kohler A."/>
            <person name="Barry K."/>
            <person name="LaButti K."/>
            <person name="Morin E."/>
            <person name="Salamov A."/>
            <person name="Lipzen A."/>
            <person name="Mereny Z."/>
            <person name="Hegedus B."/>
            <person name="Baldrian P."/>
            <person name="Stursova M."/>
            <person name="Weitz H."/>
            <person name="Taylor A."/>
            <person name="Grigoriev I.V."/>
            <person name="Nagy L.G."/>
            <person name="Martin F."/>
            <person name="Kauserud H."/>
        </authorList>
    </citation>
    <scope>NUCLEOTIDE SEQUENCE</scope>
    <source>
        <strain evidence="7">CBHHK067</strain>
    </source>
</reference>
<protein>
    <submittedName>
        <fullName evidence="7">Fungal-specific transcription factor domain-containing protein</fullName>
    </submittedName>
</protein>
<dbReference type="GO" id="GO:0008270">
    <property type="term" value="F:zinc ion binding"/>
    <property type="evidence" value="ECO:0007669"/>
    <property type="project" value="InterPro"/>
</dbReference>
<dbReference type="CDD" id="cd00067">
    <property type="entry name" value="GAL4"/>
    <property type="match status" value="1"/>
</dbReference>
<dbReference type="GO" id="GO:0006351">
    <property type="term" value="P:DNA-templated transcription"/>
    <property type="evidence" value="ECO:0007669"/>
    <property type="project" value="InterPro"/>
</dbReference>
<dbReference type="InterPro" id="IPR036864">
    <property type="entry name" value="Zn2-C6_fun-type_DNA-bd_sf"/>
</dbReference>
<feature type="region of interest" description="Disordered" evidence="4">
    <location>
        <begin position="881"/>
        <end position="984"/>
    </location>
</feature>
<dbReference type="AlphaFoldDB" id="A0AAD7GMD4"/>
<sequence>MPQAAKKDISSQRAQEKESKRARGALSCAECRRLKLKCDKTVPCSSCKRRGCSAICPNGSLITGQGTRFVLADTEKLHHKIGTMSDRIRQLEDALAILQSTVTNEPHPLLDRDLLKIKSSIELHSAVEGAEDDPHVNGGGEDGENLEFDDYLDAFGTLAIREDGASTFYGRSAGSESLLMGEGPSPSPSPRIHPGTMTSTNALAAALGPSLLRQQDSRGYSSSPIASFTSSFPFSSGAVGIDLDYLTGRLPPYAESLRLCELYLAQAPWFFGAVTRDQLTDEVLPLWFPEDTTRPMGRDASPPPLGTAHDLALIYVIFCFGALGDAALPFPMSHNSSSGAADDVLPAGASGPHDAEYYYRLTKAALTLEPVLEGPPSVATVQTLALMGIYEGLCAGENSIESTWAIFGLSTKLAQSIGLHRDSSRWNLKPAEVQKRRALFWELFITDCWQALATGRLPTFSLPFVDCELPHDVDQTLTEEGTPQSSFPYWKARFGAECVSAVVQGTLTSRAPRYSIILELDRKVRDMELPKYATGPPPEGVGLNKTMTHFMPINYRHLTLLYIHRCFFAHAISNHPNDPIKSPYAPSFLAGYRSACELLASLRVQFDMFPAEIARFWVLWTHAFSSAIMLSSVVIHATRSKVAPAALLELGKAMELFEAAAKICPNSRAGKFIPILTRQSKKAVQIYEDARHGAPPVIPNNIFEPSNPEAPSDELSIFSGKTHTLTTKAKPPRTAQSVSSPSSTRSLSDSPKEMFIDNPSFAGVHPSLVNELNVFDGHIAAQIQSGYYPNGVYSQPMIVQTQQDQDQYRIQGQAQYELQMREHEEYQRQRTEELRYRQQQQEQRQQQQQQQQAQHHNSEYTYQTPAQAYDPYAQRDVMPARAPIPPVDAGQHALAHSSSHRSIRQAYQQHLPQHSHSQGSVHAPQEVPRALSHSQSHRNLRHAYESPRQEEQEQYASPSGYTRHASQHLQSPADGRPSSSHVSTPESMIYMDESPVQSPYQTLNPHYWPGGYPQMEPAQQAPAHGLGLGLEPDPRHRHRVPLDQHQQQLRQINLQLGQPQLEHYTPDGAMRGIAAEDPRLQEHWQMYMSKVGSPRMIQE</sequence>
<dbReference type="GO" id="GO:0000981">
    <property type="term" value="F:DNA-binding transcription factor activity, RNA polymerase II-specific"/>
    <property type="evidence" value="ECO:0007669"/>
    <property type="project" value="InterPro"/>
</dbReference>
<dbReference type="Pfam" id="PF04082">
    <property type="entry name" value="Fungal_trans"/>
    <property type="match status" value="1"/>
</dbReference>
<dbReference type="InterPro" id="IPR050613">
    <property type="entry name" value="Sec_Metabolite_Reg"/>
</dbReference>
<dbReference type="GO" id="GO:0003677">
    <property type="term" value="F:DNA binding"/>
    <property type="evidence" value="ECO:0007669"/>
    <property type="project" value="InterPro"/>
</dbReference>
<comment type="caution">
    <text evidence="7">The sequence shown here is derived from an EMBL/GenBank/DDBJ whole genome shotgun (WGS) entry which is preliminary data.</text>
</comment>
<dbReference type="PROSITE" id="PS00463">
    <property type="entry name" value="ZN2_CY6_FUNGAL_1"/>
    <property type="match status" value="1"/>
</dbReference>
<evidence type="ECO:0000313" key="7">
    <source>
        <dbReference type="EMBL" id="KAJ7701867.1"/>
    </source>
</evidence>
<dbReference type="PROSITE" id="PS51379">
    <property type="entry name" value="4FE4S_FER_2"/>
    <property type="match status" value="1"/>
</dbReference>
<gene>
    <name evidence="7" type="ORF">B0H17DRAFT_976317</name>
</gene>
<name>A0AAD7GMD4_MYCRO</name>
<comment type="subcellular location">
    <subcellularLocation>
        <location evidence="1">Nucleus</location>
    </subcellularLocation>
</comment>
<dbReference type="Gene3D" id="4.10.240.10">
    <property type="entry name" value="Zn(2)-C6 fungal-type DNA-binding domain"/>
    <property type="match status" value="1"/>
</dbReference>
<dbReference type="InterPro" id="IPR017896">
    <property type="entry name" value="4Fe4S_Fe-S-bd"/>
</dbReference>
<keyword evidence="2" id="KW-0479">Metal-binding</keyword>
<keyword evidence="8" id="KW-1185">Reference proteome</keyword>
<evidence type="ECO:0000256" key="1">
    <source>
        <dbReference type="ARBA" id="ARBA00004123"/>
    </source>
</evidence>
<feature type="domain" description="4Fe-4S ferredoxin-type" evidence="6">
    <location>
        <begin position="34"/>
        <end position="66"/>
    </location>
</feature>
<dbReference type="PANTHER" id="PTHR31001:SF56">
    <property type="entry name" value="ZN(2)-C6 FUNGAL-TYPE DOMAIN-CONTAINING PROTEIN"/>
    <property type="match status" value="1"/>
</dbReference>
<proteinExistence type="predicted"/>
<evidence type="ECO:0000256" key="3">
    <source>
        <dbReference type="ARBA" id="ARBA00023242"/>
    </source>
</evidence>
<evidence type="ECO:0000313" key="8">
    <source>
        <dbReference type="Proteomes" id="UP001221757"/>
    </source>
</evidence>
<feature type="compositionally biased region" description="Basic and acidic residues" evidence="4">
    <location>
        <begin position="942"/>
        <end position="951"/>
    </location>
</feature>
<accession>A0AAD7GMD4</accession>
<organism evidence="7 8">
    <name type="scientific">Mycena rosella</name>
    <name type="common">Pink bonnet</name>
    <name type="synonym">Agaricus rosellus</name>
    <dbReference type="NCBI Taxonomy" id="1033263"/>
    <lineage>
        <taxon>Eukaryota</taxon>
        <taxon>Fungi</taxon>
        <taxon>Dikarya</taxon>
        <taxon>Basidiomycota</taxon>
        <taxon>Agaricomycotina</taxon>
        <taxon>Agaricomycetes</taxon>
        <taxon>Agaricomycetidae</taxon>
        <taxon>Agaricales</taxon>
        <taxon>Marasmiineae</taxon>
        <taxon>Mycenaceae</taxon>
        <taxon>Mycena</taxon>
    </lineage>
</organism>
<evidence type="ECO:0000259" key="6">
    <source>
        <dbReference type="PROSITE" id="PS51379"/>
    </source>
</evidence>
<feature type="region of interest" description="Disordered" evidence="4">
    <location>
        <begin position="823"/>
        <end position="858"/>
    </location>
</feature>
<dbReference type="SMART" id="SM00066">
    <property type="entry name" value="GAL4"/>
    <property type="match status" value="1"/>
</dbReference>
<dbReference type="Proteomes" id="UP001221757">
    <property type="component" value="Unassembled WGS sequence"/>
</dbReference>
<dbReference type="EMBL" id="JARKIE010000016">
    <property type="protein sequence ID" value="KAJ7701867.1"/>
    <property type="molecule type" value="Genomic_DNA"/>
</dbReference>
<feature type="compositionally biased region" description="Low complexity" evidence="4">
    <location>
        <begin position="737"/>
        <end position="749"/>
    </location>
</feature>
<dbReference type="SUPFAM" id="SSF57701">
    <property type="entry name" value="Zn2/Cys6 DNA-binding domain"/>
    <property type="match status" value="1"/>
</dbReference>
<dbReference type="PANTHER" id="PTHR31001">
    <property type="entry name" value="UNCHARACTERIZED TRANSCRIPTIONAL REGULATORY PROTEIN"/>
    <property type="match status" value="1"/>
</dbReference>
<keyword evidence="3" id="KW-0539">Nucleus</keyword>
<feature type="domain" description="Zn(2)-C6 fungal-type" evidence="5">
    <location>
        <begin position="27"/>
        <end position="56"/>
    </location>
</feature>
<feature type="compositionally biased region" description="Basic and acidic residues" evidence="4">
    <location>
        <begin position="823"/>
        <end position="836"/>
    </location>
</feature>
<feature type="region of interest" description="Disordered" evidence="4">
    <location>
        <begin position="724"/>
        <end position="754"/>
    </location>
</feature>
<dbReference type="GO" id="GO:0005634">
    <property type="term" value="C:nucleus"/>
    <property type="evidence" value="ECO:0007669"/>
    <property type="project" value="UniProtKB-SubCell"/>
</dbReference>
<evidence type="ECO:0000256" key="2">
    <source>
        <dbReference type="ARBA" id="ARBA00022723"/>
    </source>
</evidence>
<evidence type="ECO:0000259" key="5">
    <source>
        <dbReference type="PROSITE" id="PS50048"/>
    </source>
</evidence>
<dbReference type="SMART" id="SM00906">
    <property type="entry name" value="Fungal_trans"/>
    <property type="match status" value="1"/>
</dbReference>
<feature type="compositionally biased region" description="Low complexity" evidence="4">
    <location>
        <begin position="837"/>
        <end position="854"/>
    </location>
</feature>
<feature type="compositionally biased region" description="Polar residues" evidence="4">
    <location>
        <begin position="905"/>
        <end position="920"/>
    </location>
</feature>
<evidence type="ECO:0000256" key="4">
    <source>
        <dbReference type="SAM" id="MobiDB-lite"/>
    </source>
</evidence>
<dbReference type="InterPro" id="IPR001138">
    <property type="entry name" value="Zn2Cys6_DnaBD"/>
</dbReference>
<dbReference type="PROSITE" id="PS50048">
    <property type="entry name" value="ZN2_CY6_FUNGAL_2"/>
    <property type="match status" value="1"/>
</dbReference>
<dbReference type="InterPro" id="IPR007219">
    <property type="entry name" value="XnlR_reg_dom"/>
</dbReference>
<dbReference type="CDD" id="cd12148">
    <property type="entry name" value="fungal_TF_MHR"/>
    <property type="match status" value="1"/>
</dbReference>